<feature type="region of interest" description="Disordered" evidence="1">
    <location>
        <begin position="1"/>
        <end position="21"/>
    </location>
</feature>
<reference evidence="2" key="1">
    <citation type="journal article" date="2022" name="bioRxiv">
        <title>Sequencing and chromosome-scale assembly of the giantPleurodeles waltlgenome.</title>
        <authorList>
            <person name="Brown T."/>
            <person name="Elewa A."/>
            <person name="Iarovenko S."/>
            <person name="Subramanian E."/>
            <person name="Araus A.J."/>
            <person name="Petzold A."/>
            <person name="Susuki M."/>
            <person name="Suzuki K.-i.T."/>
            <person name="Hayashi T."/>
            <person name="Toyoda A."/>
            <person name="Oliveira C."/>
            <person name="Osipova E."/>
            <person name="Leigh N.D."/>
            <person name="Simon A."/>
            <person name="Yun M.H."/>
        </authorList>
    </citation>
    <scope>NUCLEOTIDE SEQUENCE</scope>
    <source>
        <strain evidence="2">20211129_DDA</strain>
        <tissue evidence="2">Liver</tissue>
    </source>
</reference>
<accession>A0AAV7N4Y8</accession>
<evidence type="ECO:0000313" key="3">
    <source>
        <dbReference type="Proteomes" id="UP001066276"/>
    </source>
</evidence>
<dbReference type="AlphaFoldDB" id="A0AAV7N4Y8"/>
<evidence type="ECO:0000313" key="2">
    <source>
        <dbReference type="EMBL" id="KAJ1110534.1"/>
    </source>
</evidence>
<keyword evidence="3" id="KW-1185">Reference proteome</keyword>
<evidence type="ECO:0000256" key="1">
    <source>
        <dbReference type="SAM" id="MobiDB-lite"/>
    </source>
</evidence>
<protein>
    <submittedName>
        <fullName evidence="2">Uncharacterized protein</fullName>
    </submittedName>
</protein>
<comment type="caution">
    <text evidence="2">The sequence shown here is derived from an EMBL/GenBank/DDBJ whole genome shotgun (WGS) entry which is preliminary data.</text>
</comment>
<dbReference type="Proteomes" id="UP001066276">
    <property type="component" value="Chromosome 9"/>
</dbReference>
<name>A0AAV7N4Y8_PLEWA</name>
<sequence>MRSGGHGGLLAFRTRPEKPPRSLRAEMCRRLIRPSASLPLTPRLRPVRFHTDSDLRICALSNPSDTRQMHNP</sequence>
<organism evidence="2 3">
    <name type="scientific">Pleurodeles waltl</name>
    <name type="common">Iberian ribbed newt</name>
    <dbReference type="NCBI Taxonomy" id="8319"/>
    <lineage>
        <taxon>Eukaryota</taxon>
        <taxon>Metazoa</taxon>
        <taxon>Chordata</taxon>
        <taxon>Craniata</taxon>
        <taxon>Vertebrata</taxon>
        <taxon>Euteleostomi</taxon>
        <taxon>Amphibia</taxon>
        <taxon>Batrachia</taxon>
        <taxon>Caudata</taxon>
        <taxon>Salamandroidea</taxon>
        <taxon>Salamandridae</taxon>
        <taxon>Pleurodelinae</taxon>
        <taxon>Pleurodeles</taxon>
    </lineage>
</organism>
<proteinExistence type="predicted"/>
<dbReference type="EMBL" id="JANPWB010000013">
    <property type="protein sequence ID" value="KAJ1110534.1"/>
    <property type="molecule type" value="Genomic_DNA"/>
</dbReference>
<gene>
    <name evidence="2" type="ORF">NDU88_007885</name>
</gene>